<dbReference type="Pfam" id="PF02253">
    <property type="entry name" value="PLA1"/>
    <property type="match status" value="1"/>
</dbReference>
<evidence type="ECO:0000256" key="1">
    <source>
        <dbReference type="ARBA" id="ARBA00000111"/>
    </source>
</evidence>
<evidence type="ECO:0000256" key="12">
    <source>
        <dbReference type="ARBA" id="ARBA00022801"/>
    </source>
</evidence>
<dbReference type="Proteomes" id="UP000427769">
    <property type="component" value="Chromosome"/>
</dbReference>
<feature type="active site" description="Proton acceptor" evidence="19">
    <location>
        <position position="158"/>
    </location>
</feature>
<evidence type="ECO:0000256" key="19">
    <source>
        <dbReference type="PIRSR" id="PIRSR603187-1"/>
    </source>
</evidence>
<evidence type="ECO:0000256" key="18">
    <source>
        <dbReference type="ARBA" id="ARBA00032375"/>
    </source>
</evidence>
<comment type="subcellular location">
    <subcellularLocation>
        <location evidence="3">Cell outer membrane</location>
        <topology evidence="3">Multi-pass membrane protein</topology>
    </subcellularLocation>
</comment>
<feature type="active site" description="Nucleophile" evidence="19">
    <location>
        <position position="160"/>
    </location>
</feature>
<comment type="catalytic activity">
    <reaction evidence="2">
        <text>a 1,2-diacyl-sn-glycero-3-phosphocholine + H2O = a 1-acyl-sn-glycero-3-phosphocholine + a fatty acid + H(+)</text>
        <dbReference type="Rhea" id="RHEA:15801"/>
        <dbReference type="ChEBI" id="CHEBI:15377"/>
        <dbReference type="ChEBI" id="CHEBI:15378"/>
        <dbReference type="ChEBI" id="CHEBI:28868"/>
        <dbReference type="ChEBI" id="CHEBI:57643"/>
        <dbReference type="ChEBI" id="CHEBI:58168"/>
        <dbReference type="EC" id="3.1.1.4"/>
    </reaction>
</comment>
<keyword evidence="10 20" id="KW-0479">Metal-binding</keyword>
<evidence type="ECO:0000256" key="2">
    <source>
        <dbReference type="ARBA" id="ARBA00001604"/>
    </source>
</evidence>
<proteinExistence type="inferred from homology"/>
<evidence type="ECO:0000256" key="11">
    <source>
        <dbReference type="ARBA" id="ARBA00022729"/>
    </source>
</evidence>
<sequence length="294" mass="33381">MTKGCQWVAVLLILLTVAVAQADEQEAPPAEKTSSQGWEGQQVPLDEGALLTQSFLDDLSIYEPIYFLFGVDPGLEESKFQLSLKYRLFNPAGWMAAKAAWLSGFHLGYTQRSIWDLEANSKPFDDTSYMPELFYLLPKIELKSTRISAFGIQGGFQHESNGKGGEDSRSTNYLYLKPVMAIHLAGDYHLKIAPKFFTYINNDDDTNEDLEDYRGYVDLEVAIADPEGVALKSHLWWADEGSSLQLDLTYPMTRLFGKSLNFYLHAQYYSGYAETLLHYDQRQDVFRLGFSIVR</sequence>
<keyword evidence="11 21" id="KW-0732">Signal</keyword>
<evidence type="ECO:0000256" key="20">
    <source>
        <dbReference type="PIRSR" id="PIRSR603187-2"/>
    </source>
</evidence>
<keyword evidence="13 20" id="KW-0106">Calcium</keyword>
<dbReference type="AlphaFoldDB" id="A0A5K7Z5V7"/>
<dbReference type="GO" id="GO:0004623">
    <property type="term" value="F:phospholipase A2 activity"/>
    <property type="evidence" value="ECO:0007669"/>
    <property type="project" value="UniProtKB-EC"/>
</dbReference>
<dbReference type="RefSeq" id="WP_170302351.1">
    <property type="nucleotide sequence ID" value="NZ_AP021875.1"/>
</dbReference>
<comment type="catalytic activity">
    <reaction evidence="1">
        <text>a 1,2-diacyl-sn-glycero-3-phosphocholine + H2O = a 2-acyl-sn-glycero-3-phosphocholine + a fatty acid + H(+)</text>
        <dbReference type="Rhea" id="RHEA:18689"/>
        <dbReference type="ChEBI" id="CHEBI:15377"/>
        <dbReference type="ChEBI" id="CHEBI:15378"/>
        <dbReference type="ChEBI" id="CHEBI:28868"/>
        <dbReference type="ChEBI" id="CHEBI:57643"/>
        <dbReference type="ChEBI" id="CHEBI:57875"/>
        <dbReference type="EC" id="3.1.1.32"/>
    </reaction>
</comment>
<dbReference type="PRINTS" id="PR01486">
    <property type="entry name" value="PHPHLIPASEA1"/>
</dbReference>
<evidence type="ECO:0000256" key="14">
    <source>
        <dbReference type="ARBA" id="ARBA00022963"/>
    </source>
</evidence>
<evidence type="ECO:0000256" key="21">
    <source>
        <dbReference type="SAM" id="SignalP"/>
    </source>
</evidence>
<dbReference type="EMBL" id="AP021875">
    <property type="protein sequence ID" value="BBO76120.1"/>
    <property type="molecule type" value="Genomic_DNA"/>
</dbReference>
<evidence type="ECO:0000256" key="8">
    <source>
        <dbReference type="ARBA" id="ARBA00022452"/>
    </source>
</evidence>
<evidence type="ECO:0000256" key="16">
    <source>
        <dbReference type="ARBA" id="ARBA00023136"/>
    </source>
</evidence>
<dbReference type="EC" id="3.1.1.32" evidence="6"/>
<comment type="cofactor">
    <cofactor evidence="20">
        <name>Ca(2+)</name>
        <dbReference type="ChEBI" id="CHEBI:29108"/>
    </cofactor>
    <text evidence="20">Binds 1 Ca(2+) ion per monomer.</text>
</comment>
<dbReference type="GO" id="GO:0046872">
    <property type="term" value="F:metal ion binding"/>
    <property type="evidence" value="ECO:0007669"/>
    <property type="project" value="UniProtKB-KW"/>
</dbReference>
<name>A0A5K7Z5V7_9BACT</name>
<keyword evidence="8" id="KW-1134">Transmembrane beta strand</keyword>
<feature type="binding site" description="in dimeric form" evidence="20">
    <location>
        <position position="121"/>
    </location>
    <ligand>
        <name>Ca(2+)</name>
        <dbReference type="ChEBI" id="CHEBI:29108"/>
        <label>1</label>
    </ligand>
</feature>
<gene>
    <name evidence="22" type="ORF">DSCW_35370</name>
</gene>
<evidence type="ECO:0000256" key="13">
    <source>
        <dbReference type="ARBA" id="ARBA00022837"/>
    </source>
</evidence>
<accession>A0A5K7Z5V7</accession>
<organism evidence="22 23">
    <name type="scientific">Desulfosarcina widdelii</name>
    <dbReference type="NCBI Taxonomy" id="947919"/>
    <lineage>
        <taxon>Bacteria</taxon>
        <taxon>Pseudomonadati</taxon>
        <taxon>Thermodesulfobacteriota</taxon>
        <taxon>Desulfobacteria</taxon>
        <taxon>Desulfobacterales</taxon>
        <taxon>Desulfosarcinaceae</taxon>
        <taxon>Desulfosarcina</taxon>
    </lineage>
</organism>
<dbReference type="InterPro" id="IPR003187">
    <property type="entry name" value="PLipase_A1"/>
</dbReference>
<keyword evidence="9" id="KW-0812">Transmembrane</keyword>
<dbReference type="PANTHER" id="PTHR40457:SF1">
    <property type="entry name" value="PHOSPHOLIPASE A1"/>
    <property type="match status" value="1"/>
</dbReference>
<feature type="signal peptide" evidence="21">
    <location>
        <begin position="1"/>
        <end position="22"/>
    </location>
</feature>
<protein>
    <recommendedName>
        <fullName evidence="18">Phosphatidylcholine 1-acylhydrolase</fullName>
        <ecNumber evidence="6">3.1.1.32</ecNumber>
        <ecNumber evidence="7">3.1.1.4</ecNumber>
    </recommendedName>
</protein>
<dbReference type="GO" id="GO:0016042">
    <property type="term" value="P:lipid catabolic process"/>
    <property type="evidence" value="ECO:0007669"/>
    <property type="project" value="UniProtKB-KW"/>
</dbReference>
<dbReference type="KEGG" id="dwd:DSCW_35370"/>
<dbReference type="GO" id="GO:0008970">
    <property type="term" value="F:phospholipase A1 activity"/>
    <property type="evidence" value="ECO:0007669"/>
    <property type="project" value="UniProtKB-EC"/>
</dbReference>
<evidence type="ECO:0000256" key="9">
    <source>
        <dbReference type="ARBA" id="ARBA00022692"/>
    </source>
</evidence>
<comment type="subunit">
    <text evidence="5">Homodimer; dimerization is reversible, and the dimeric form is the active one.</text>
</comment>
<keyword evidence="23" id="KW-1185">Reference proteome</keyword>
<dbReference type="Gene3D" id="2.40.230.10">
    <property type="entry name" value="Phospholipase A1"/>
    <property type="match status" value="1"/>
</dbReference>
<evidence type="ECO:0000256" key="3">
    <source>
        <dbReference type="ARBA" id="ARBA00004571"/>
    </source>
</evidence>
<keyword evidence="15" id="KW-0443">Lipid metabolism</keyword>
<evidence type="ECO:0000256" key="10">
    <source>
        <dbReference type="ARBA" id="ARBA00022723"/>
    </source>
</evidence>
<evidence type="ECO:0000313" key="23">
    <source>
        <dbReference type="Proteomes" id="UP000427769"/>
    </source>
</evidence>
<evidence type="ECO:0000256" key="5">
    <source>
        <dbReference type="ARBA" id="ARBA00011702"/>
    </source>
</evidence>
<keyword evidence="17" id="KW-0998">Cell outer membrane</keyword>
<evidence type="ECO:0000256" key="6">
    <source>
        <dbReference type="ARBA" id="ARBA00013179"/>
    </source>
</evidence>
<dbReference type="SUPFAM" id="SSF56931">
    <property type="entry name" value="Outer membrane phospholipase A (OMPLA)"/>
    <property type="match status" value="1"/>
</dbReference>
<evidence type="ECO:0000256" key="17">
    <source>
        <dbReference type="ARBA" id="ARBA00023237"/>
    </source>
</evidence>
<dbReference type="GO" id="GO:0009279">
    <property type="term" value="C:cell outer membrane"/>
    <property type="evidence" value="ECO:0007669"/>
    <property type="project" value="UniProtKB-SubCell"/>
</dbReference>
<evidence type="ECO:0000313" key="22">
    <source>
        <dbReference type="EMBL" id="BBO76120.1"/>
    </source>
</evidence>
<evidence type="ECO:0000256" key="7">
    <source>
        <dbReference type="ARBA" id="ARBA00013278"/>
    </source>
</evidence>
<feature type="binding site" description="in dimeric form" evidence="20">
    <location>
        <position position="168"/>
    </location>
    <ligand>
        <name>Ca(2+)</name>
        <dbReference type="ChEBI" id="CHEBI:29108"/>
        <label>1</label>
    </ligand>
</feature>
<feature type="chain" id="PRO_5039937000" description="Phosphatidylcholine 1-acylhydrolase" evidence="21">
    <location>
        <begin position="23"/>
        <end position="294"/>
    </location>
</feature>
<dbReference type="InterPro" id="IPR036541">
    <property type="entry name" value="PLipase_A1_sf"/>
</dbReference>
<dbReference type="PANTHER" id="PTHR40457">
    <property type="entry name" value="PHOSPHOLIPASE A1"/>
    <property type="match status" value="1"/>
</dbReference>
<keyword evidence="16" id="KW-0472">Membrane</keyword>
<evidence type="ECO:0000256" key="15">
    <source>
        <dbReference type="ARBA" id="ARBA00023098"/>
    </source>
</evidence>
<keyword evidence="14" id="KW-0442">Lipid degradation</keyword>
<evidence type="ECO:0000256" key="4">
    <source>
        <dbReference type="ARBA" id="ARBA00010525"/>
    </source>
</evidence>
<dbReference type="EC" id="3.1.1.4" evidence="7"/>
<reference evidence="22 23" key="1">
    <citation type="submission" date="2019-11" db="EMBL/GenBank/DDBJ databases">
        <title>Comparative genomics of hydrocarbon-degrading Desulfosarcina strains.</title>
        <authorList>
            <person name="Watanabe M."/>
            <person name="Kojima H."/>
            <person name="Fukui M."/>
        </authorList>
    </citation>
    <scope>NUCLEOTIDE SEQUENCE [LARGE SCALE GENOMIC DNA]</scope>
    <source>
        <strain evidence="22 23">PP31</strain>
    </source>
</reference>
<comment type="similarity">
    <text evidence="4">Belongs to the phospholipase A1 family.</text>
</comment>
<keyword evidence="12" id="KW-0378">Hydrolase</keyword>